<gene>
    <name evidence="1" type="ORF">IV203_036165</name>
</gene>
<keyword evidence="2" id="KW-1185">Reference proteome</keyword>
<organism evidence="1 2">
    <name type="scientific">Nitzschia inconspicua</name>
    <dbReference type="NCBI Taxonomy" id="303405"/>
    <lineage>
        <taxon>Eukaryota</taxon>
        <taxon>Sar</taxon>
        <taxon>Stramenopiles</taxon>
        <taxon>Ochrophyta</taxon>
        <taxon>Bacillariophyta</taxon>
        <taxon>Bacillariophyceae</taxon>
        <taxon>Bacillariophycidae</taxon>
        <taxon>Bacillariales</taxon>
        <taxon>Bacillariaceae</taxon>
        <taxon>Nitzschia</taxon>
    </lineage>
</organism>
<protein>
    <submittedName>
        <fullName evidence="1">Uncharacterized protein</fullName>
    </submittedName>
</protein>
<name>A0A9K3LFW6_9STRA</name>
<accession>A0A9K3LFW6</accession>
<dbReference type="EMBL" id="JAGRRH010000013">
    <property type="protein sequence ID" value="KAG7361065.1"/>
    <property type="molecule type" value="Genomic_DNA"/>
</dbReference>
<dbReference type="OrthoDB" id="44177at2759"/>
<dbReference type="Proteomes" id="UP000693970">
    <property type="component" value="Unassembled WGS sequence"/>
</dbReference>
<sequence length="380" mass="43703">MMFFQSLVLPGAIFFSFLLTFSDSFALRGQMNASLKRLLPPRRSSPSSTSPAIAYSDVALEDEKEVLKRRLPPIKRHHQMSKLEIEFRELLEGILYTESEIEAVANPRMRAIMEGISASYYEPAVYRAFEVLYEDYMPLRIAGRMVYRRLRDVMEESTKYKRSQLEAVIEATGMSWDEAESCWSTFIRLGESQRLPIQKLQRYMGQSALDYLQARTVHEAIQRICPDGDENESLSFQQLVIGFLKHGKGTTILSSSPEQHHQNANFLQQVLNSDQVRLAEKADFSTRLDSKNRKYNDRYDEMLEQFGRWKAFIPDGQGRRLDILKGCFVGSENPAVVEALRIIYVDYGALRLSGDWIFKVVSTIMGSVERRQGSRDQQSS</sequence>
<comment type="caution">
    <text evidence="1">The sequence shown here is derived from an EMBL/GenBank/DDBJ whole genome shotgun (WGS) entry which is preliminary data.</text>
</comment>
<dbReference type="AlphaFoldDB" id="A0A9K3LFW6"/>
<reference evidence="1" key="2">
    <citation type="submission" date="2021-04" db="EMBL/GenBank/DDBJ databases">
        <authorList>
            <person name="Podell S."/>
        </authorList>
    </citation>
    <scope>NUCLEOTIDE SEQUENCE</scope>
    <source>
        <strain evidence="1">Hildebrandi</strain>
    </source>
</reference>
<evidence type="ECO:0000313" key="2">
    <source>
        <dbReference type="Proteomes" id="UP000693970"/>
    </source>
</evidence>
<reference evidence="1" key="1">
    <citation type="journal article" date="2021" name="Sci. Rep.">
        <title>Diploid genomic architecture of Nitzschia inconspicua, an elite biomass production diatom.</title>
        <authorList>
            <person name="Oliver A."/>
            <person name="Podell S."/>
            <person name="Pinowska A."/>
            <person name="Traller J.C."/>
            <person name="Smith S.R."/>
            <person name="McClure R."/>
            <person name="Beliaev A."/>
            <person name="Bohutskyi P."/>
            <person name="Hill E.A."/>
            <person name="Rabines A."/>
            <person name="Zheng H."/>
            <person name="Allen L.Z."/>
            <person name="Kuo A."/>
            <person name="Grigoriev I.V."/>
            <person name="Allen A.E."/>
            <person name="Hazlebeck D."/>
            <person name="Allen E.E."/>
        </authorList>
    </citation>
    <scope>NUCLEOTIDE SEQUENCE</scope>
    <source>
        <strain evidence="1">Hildebrandi</strain>
    </source>
</reference>
<evidence type="ECO:0000313" key="1">
    <source>
        <dbReference type="EMBL" id="KAG7361065.1"/>
    </source>
</evidence>
<proteinExistence type="predicted"/>